<dbReference type="STRING" id="560555.BST30_00980"/>
<reference evidence="3 6" key="2">
    <citation type="journal article" date="2019" name="Emerg. Microbes Infect.">
        <title>Comprehensive subspecies identification of 175 nontuberculous mycobacteria species based on 7547 genomic profiles.</title>
        <authorList>
            <person name="Matsumoto Y."/>
            <person name="Kinjo T."/>
            <person name="Motooka D."/>
            <person name="Nabeya D."/>
            <person name="Jung N."/>
            <person name="Uechi K."/>
            <person name="Horii T."/>
            <person name="Iida T."/>
            <person name="Fujita J."/>
            <person name="Nakamura S."/>
        </authorList>
    </citation>
    <scope>NUCLEOTIDE SEQUENCE [LARGE SCALE GENOMIC DNA]</scope>
    <source>
        <strain evidence="3 6">JCM 18113</strain>
    </source>
</reference>
<dbReference type="Proteomes" id="UP000465812">
    <property type="component" value="Chromosome"/>
</dbReference>
<gene>
    <name evidence="4" type="ORF">BST30_00980</name>
    <name evidence="3" type="ORF">MMAN_13720</name>
</gene>
<dbReference type="AlphaFoldDB" id="A0A1X0G5B2"/>
<keyword evidence="2" id="KW-1133">Transmembrane helix</keyword>
<dbReference type="Proteomes" id="UP000192760">
    <property type="component" value="Unassembled WGS sequence"/>
</dbReference>
<organism evidence="4 5">
    <name type="scientific">Mycobacterium mantenii</name>
    <dbReference type="NCBI Taxonomy" id="560555"/>
    <lineage>
        <taxon>Bacteria</taxon>
        <taxon>Bacillati</taxon>
        <taxon>Actinomycetota</taxon>
        <taxon>Actinomycetes</taxon>
        <taxon>Mycobacteriales</taxon>
        <taxon>Mycobacteriaceae</taxon>
        <taxon>Mycobacterium</taxon>
        <taxon>Mycobacterium avium complex (MAC)</taxon>
    </lineage>
</organism>
<proteinExistence type="predicted"/>
<evidence type="ECO:0000313" key="3">
    <source>
        <dbReference type="EMBL" id="BBY37238.1"/>
    </source>
</evidence>
<keyword evidence="6" id="KW-1185">Reference proteome</keyword>
<keyword evidence="2" id="KW-0812">Transmembrane</keyword>
<reference evidence="3" key="3">
    <citation type="submission" date="2020-02" db="EMBL/GenBank/DDBJ databases">
        <authorList>
            <person name="Matsumoto Y."/>
            <person name="Motooka D."/>
            <person name="Nakamura S."/>
        </authorList>
    </citation>
    <scope>NUCLEOTIDE SEQUENCE</scope>
    <source>
        <strain evidence="3">JCM 18113</strain>
    </source>
</reference>
<evidence type="ECO:0000256" key="1">
    <source>
        <dbReference type="SAM" id="MobiDB-lite"/>
    </source>
</evidence>
<evidence type="ECO:0000313" key="5">
    <source>
        <dbReference type="Proteomes" id="UP000192760"/>
    </source>
</evidence>
<feature type="region of interest" description="Disordered" evidence="1">
    <location>
        <begin position="60"/>
        <end position="85"/>
    </location>
</feature>
<reference evidence="4 5" key="1">
    <citation type="submission" date="2017-02" db="EMBL/GenBank/DDBJ databases">
        <title>The new phylogeny of genus Mycobacterium.</title>
        <authorList>
            <person name="Tortoli E."/>
            <person name="Trovato A."/>
            <person name="Cirillo D.M."/>
        </authorList>
    </citation>
    <scope>NUCLEOTIDE SEQUENCE [LARGE SCALE GENOMIC DNA]</scope>
    <source>
        <strain evidence="4 5">DSM 45255</strain>
    </source>
</reference>
<name>A0A1X0G5B2_MYCNT</name>
<evidence type="ECO:0000313" key="4">
    <source>
        <dbReference type="EMBL" id="ORB09202.1"/>
    </source>
</evidence>
<sequence>MTALLVGKALLLAFLVVAGGVLIVTYVRRRRAGVQPWKNLYAAPYLDIYGGGLPPIPPPPLTAYEWSADGDPPTQGPDGVGGQPQ</sequence>
<protein>
    <submittedName>
        <fullName evidence="4">Uncharacterized protein</fullName>
    </submittedName>
</protein>
<dbReference type="RefSeq" id="WP_083092430.1">
    <property type="nucleotide sequence ID" value="NZ_AP022590.1"/>
</dbReference>
<dbReference type="EMBL" id="MVHW01000001">
    <property type="protein sequence ID" value="ORB09202.1"/>
    <property type="molecule type" value="Genomic_DNA"/>
</dbReference>
<accession>A0A1X0G5B2</accession>
<dbReference type="EMBL" id="AP022590">
    <property type="protein sequence ID" value="BBY37238.1"/>
    <property type="molecule type" value="Genomic_DNA"/>
</dbReference>
<evidence type="ECO:0000256" key="2">
    <source>
        <dbReference type="SAM" id="Phobius"/>
    </source>
</evidence>
<feature type="transmembrane region" description="Helical" evidence="2">
    <location>
        <begin position="6"/>
        <end position="27"/>
    </location>
</feature>
<evidence type="ECO:0000313" key="6">
    <source>
        <dbReference type="Proteomes" id="UP000465812"/>
    </source>
</evidence>
<keyword evidence="2" id="KW-0472">Membrane</keyword>